<keyword evidence="2" id="KW-1185">Reference proteome</keyword>
<evidence type="ECO:0000313" key="2">
    <source>
        <dbReference type="Proteomes" id="UP000765509"/>
    </source>
</evidence>
<protein>
    <submittedName>
        <fullName evidence="1">Uncharacterized protein</fullName>
    </submittedName>
</protein>
<dbReference type="AlphaFoldDB" id="A0A9Q3GSI7"/>
<comment type="caution">
    <text evidence="1">The sequence shown here is derived from an EMBL/GenBank/DDBJ whole genome shotgun (WGS) entry which is preliminary data.</text>
</comment>
<proteinExistence type="predicted"/>
<gene>
    <name evidence="1" type="ORF">O181_018016</name>
</gene>
<dbReference type="Proteomes" id="UP000765509">
    <property type="component" value="Unassembled WGS sequence"/>
</dbReference>
<name>A0A9Q3GSI7_9BASI</name>
<reference evidence="1" key="1">
    <citation type="submission" date="2021-03" db="EMBL/GenBank/DDBJ databases">
        <title>Draft genome sequence of rust myrtle Austropuccinia psidii MF-1, a brazilian biotype.</title>
        <authorList>
            <person name="Quecine M.C."/>
            <person name="Pachon D.M.R."/>
            <person name="Bonatelli M.L."/>
            <person name="Correr F.H."/>
            <person name="Franceschini L.M."/>
            <person name="Leite T.F."/>
            <person name="Margarido G.R.A."/>
            <person name="Almeida C.A."/>
            <person name="Ferrarezi J.A."/>
            <person name="Labate C.A."/>
        </authorList>
    </citation>
    <scope>NUCLEOTIDE SEQUENCE</scope>
    <source>
        <strain evidence="1">MF-1</strain>
    </source>
</reference>
<sequence>MIRRFCSYSLEFKDSEGFTHVWCTLIPALQLAYRTSIHPSTVKAPAMLEKCWNSRLLYYTPKNDLVDIHPTESSFKIMLDKARHHANRCIQDSFKYAKEIQEKTHKPPDYKLGDLFLVSTISFNNIKGPKKLKYYFVGPFTIRGLHLSNAMQLELTGELMNKHPNFPVVLIKTYSSSDK</sequence>
<organism evidence="1 2">
    <name type="scientific">Austropuccinia psidii MF-1</name>
    <dbReference type="NCBI Taxonomy" id="1389203"/>
    <lineage>
        <taxon>Eukaryota</taxon>
        <taxon>Fungi</taxon>
        <taxon>Dikarya</taxon>
        <taxon>Basidiomycota</taxon>
        <taxon>Pucciniomycotina</taxon>
        <taxon>Pucciniomycetes</taxon>
        <taxon>Pucciniales</taxon>
        <taxon>Sphaerophragmiaceae</taxon>
        <taxon>Austropuccinia</taxon>
    </lineage>
</organism>
<dbReference type="EMBL" id="AVOT02005131">
    <property type="protein sequence ID" value="MBW0478301.1"/>
    <property type="molecule type" value="Genomic_DNA"/>
</dbReference>
<evidence type="ECO:0000313" key="1">
    <source>
        <dbReference type="EMBL" id="MBW0478301.1"/>
    </source>
</evidence>
<accession>A0A9Q3GSI7</accession>